<evidence type="ECO:0000259" key="2">
    <source>
        <dbReference type="Pfam" id="PF12697"/>
    </source>
</evidence>
<organism evidence="3 4">
    <name type="scientific">Egibacter rhizosphaerae</name>
    <dbReference type="NCBI Taxonomy" id="1670831"/>
    <lineage>
        <taxon>Bacteria</taxon>
        <taxon>Bacillati</taxon>
        <taxon>Actinomycetota</taxon>
        <taxon>Nitriliruptoria</taxon>
        <taxon>Egibacterales</taxon>
        <taxon>Egibacteraceae</taxon>
        <taxon>Egibacter</taxon>
    </lineage>
</organism>
<dbReference type="PANTHER" id="PTHR43798">
    <property type="entry name" value="MONOACYLGLYCEROL LIPASE"/>
    <property type="match status" value="1"/>
</dbReference>
<dbReference type="Proteomes" id="UP000291469">
    <property type="component" value="Chromosome"/>
</dbReference>
<dbReference type="OrthoDB" id="495620at2"/>
<dbReference type="GO" id="GO:0016020">
    <property type="term" value="C:membrane"/>
    <property type="evidence" value="ECO:0007669"/>
    <property type="project" value="TreeGrafter"/>
</dbReference>
<evidence type="ECO:0000313" key="3">
    <source>
        <dbReference type="EMBL" id="QBI20051.1"/>
    </source>
</evidence>
<proteinExistence type="predicted"/>
<feature type="domain" description="AB hydrolase-1" evidence="2">
    <location>
        <begin position="22"/>
        <end position="253"/>
    </location>
</feature>
<protein>
    <submittedName>
        <fullName evidence="3">Alpha/beta fold hydrolase</fullName>
    </submittedName>
</protein>
<name>A0A411YFX2_9ACTN</name>
<reference evidence="3 4" key="1">
    <citation type="submission" date="2019-01" db="EMBL/GenBank/DDBJ databases">
        <title>Egibacter rhizosphaerae EGI 80759T.</title>
        <authorList>
            <person name="Chen D.-D."/>
            <person name="Tian Y."/>
            <person name="Jiao J.-Y."/>
            <person name="Zhang X.-T."/>
            <person name="Zhang Y.-G."/>
            <person name="Zhang Y."/>
            <person name="Xiao M."/>
            <person name="Shu W.-S."/>
            <person name="Li W.-J."/>
        </authorList>
    </citation>
    <scope>NUCLEOTIDE SEQUENCE [LARGE SCALE GENOMIC DNA]</scope>
    <source>
        <strain evidence="3 4">EGI 80759</strain>
    </source>
</reference>
<dbReference type="InterPro" id="IPR029058">
    <property type="entry name" value="AB_hydrolase_fold"/>
</dbReference>
<keyword evidence="4" id="KW-1185">Reference proteome</keyword>
<dbReference type="InterPro" id="IPR000073">
    <property type="entry name" value="AB_hydrolase_1"/>
</dbReference>
<dbReference type="EMBL" id="CP036402">
    <property type="protein sequence ID" value="QBI20051.1"/>
    <property type="molecule type" value="Genomic_DNA"/>
</dbReference>
<dbReference type="Pfam" id="PF12697">
    <property type="entry name" value="Abhydrolase_6"/>
    <property type="match status" value="1"/>
</dbReference>
<dbReference type="InterPro" id="IPR050266">
    <property type="entry name" value="AB_hydrolase_sf"/>
</dbReference>
<dbReference type="Gene3D" id="3.40.50.1820">
    <property type="entry name" value="alpha/beta hydrolase"/>
    <property type="match status" value="1"/>
</dbReference>
<evidence type="ECO:0000313" key="4">
    <source>
        <dbReference type="Proteomes" id="UP000291469"/>
    </source>
</evidence>
<gene>
    <name evidence="3" type="ORF">ER308_11090</name>
</gene>
<dbReference type="PANTHER" id="PTHR43798:SF31">
    <property type="entry name" value="AB HYDROLASE SUPERFAMILY PROTEIN YCLE"/>
    <property type="match status" value="1"/>
</dbReference>
<dbReference type="GO" id="GO:0016787">
    <property type="term" value="F:hydrolase activity"/>
    <property type="evidence" value="ECO:0007669"/>
    <property type="project" value="UniProtKB-KW"/>
</dbReference>
<evidence type="ECO:0000256" key="1">
    <source>
        <dbReference type="ARBA" id="ARBA00022801"/>
    </source>
</evidence>
<sequence length="265" mass="28674">MARVTVAGLEIAFERAGTGPPLLLLHGGWSDHRAWRPQLEELADEFTVIAWAAPGCGRSADPPADFRLPDYADCVAGLVDALGLARPHMLGLSFGGGLALEVYRRHPAIVRTLVLAAAYAGWAGSLPPDVVEQRLARALREAELPPEQWADGYLPGMFAAGAPPGAVEEYRTMMLDARLAGIRAMLQGFAEADLRDVLPTIDVPTLLLYGAEDQRSPLSVAEDLHARIPTSRLVVIPDIGHVSNLEAPDVFNEEVRSFLHEHTRV</sequence>
<dbReference type="SUPFAM" id="SSF53474">
    <property type="entry name" value="alpha/beta-Hydrolases"/>
    <property type="match status" value="1"/>
</dbReference>
<dbReference type="RefSeq" id="WP_131155048.1">
    <property type="nucleotide sequence ID" value="NZ_CP036402.1"/>
</dbReference>
<dbReference type="KEGG" id="erz:ER308_11090"/>
<keyword evidence="1 3" id="KW-0378">Hydrolase</keyword>
<dbReference type="AlphaFoldDB" id="A0A411YFX2"/>
<dbReference type="PRINTS" id="PR00111">
    <property type="entry name" value="ABHYDROLASE"/>
</dbReference>
<accession>A0A411YFX2</accession>